<keyword evidence="8 13" id="KW-0378">Hydrolase</keyword>
<dbReference type="FunFam" id="2.160.20.10:FF:000032">
    <property type="entry name" value="Pectin lyase-like superfamily protein"/>
    <property type="match status" value="1"/>
</dbReference>
<protein>
    <recommendedName>
        <fullName evidence="3">endo-polygalacturonase</fullName>
        <ecNumber evidence="3">3.2.1.15</ecNumber>
    </recommendedName>
</protein>
<organism evidence="14 15">
    <name type="scientific">Castilleja foliolosa</name>
    <dbReference type="NCBI Taxonomy" id="1961234"/>
    <lineage>
        <taxon>Eukaryota</taxon>
        <taxon>Viridiplantae</taxon>
        <taxon>Streptophyta</taxon>
        <taxon>Embryophyta</taxon>
        <taxon>Tracheophyta</taxon>
        <taxon>Spermatophyta</taxon>
        <taxon>Magnoliopsida</taxon>
        <taxon>eudicotyledons</taxon>
        <taxon>Gunneridae</taxon>
        <taxon>Pentapetalae</taxon>
        <taxon>asterids</taxon>
        <taxon>lamiids</taxon>
        <taxon>Lamiales</taxon>
        <taxon>Orobanchaceae</taxon>
        <taxon>Pedicularideae</taxon>
        <taxon>Castillejinae</taxon>
        <taxon>Castilleja</taxon>
    </lineage>
</organism>
<dbReference type="EMBL" id="JAVIJP010000002">
    <property type="protein sequence ID" value="KAL3655486.1"/>
    <property type="molecule type" value="Genomic_DNA"/>
</dbReference>
<keyword evidence="10" id="KW-0961">Cell wall biogenesis/degradation</keyword>
<keyword evidence="4" id="KW-0134">Cell wall</keyword>
<comment type="similarity">
    <text evidence="2 13">Belongs to the glycosyl hydrolase 28 family.</text>
</comment>
<keyword evidence="6" id="KW-0732">Signal</keyword>
<evidence type="ECO:0000256" key="10">
    <source>
        <dbReference type="ARBA" id="ARBA00023316"/>
    </source>
</evidence>
<reference evidence="15" key="1">
    <citation type="journal article" date="2024" name="IScience">
        <title>Strigolactones Initiate the Formation of Haustorium-like Structures in Castilleja.</title>
        <authorList>
            <person name="Buerger M."/>
            <person name="Peterson D."/>
            <person name="Chory J."/>
        </authorList>
    </citation>
    <scope>NUCLEOTIDE SEQUENCE [LARGE SCALE GENOMIC DNA]</scope>
</reference>
<evidence type="ECO:0000256" key="8">
    <source>
        <dbReference type="ARBA" id="ARBA00022801"/>
    </source>
</evidence>
<dbReference type="PANTHER" id="PTHR31375">
    <property type="match status" value="1"/>
</dbReference>
<gene>
    <name evidence="14" type="ORF">CASFOL_001272</name>
</gene>
<keyword evidence="9 13" id="KW-0326">Glycosidase</keyword>
<dbReference type="SUPFAM" id="SSF51126">
    <property type="entry name" value="Pectin lyase-like"/>
    <property type="match status" value="1"/>
</dbReference>
<dbReference type="SMART" id="SM00710">
    <property type="entry name" value="PbH1"/>
    <property type="match status" value="5"/>
</dbReference>
<dbReference type="InterPro" id="IPR011050">
    <property type="entry name" value="Pectin_lyase_fold/virulence"/>
</dbReference>
<keyword evidence="15" id="KW-1185">Reference proteome</keyword>
<evidence type="ECO:0000256" key="4">
    <source>
        <dbReference type="ARBA" id="ARBA00022512"/>
    </source>
</evidence>
<evidence type="ECO:0000256" key="6">
    <source>
        <dbReference type="ARBA" id="ARBA00022729"/>
    </source>
</evidence>
<evidence type="ECO:0000256" key="3">
    <source>
        <dbReference type="ARBA" id="ARBA00012736"/>
    </source>
</evidence>
<comment type="caution">
    <text evidence="14">The sequence shown here is derived from an EMBL/GenBank/DDBJ whole genome shotgun (WGS) entry which is preliminary data.</text>
</comment>
<dbReference type="GO" id="GO:0004650">
    <property type="term" value="F:polygalacturonase activity"/>
    <property type="evidence" value="ECO:0007669"/>
    <property type="project" value="UniProtKB-EC"/>
</dbReference>
<dbReference type="InterPro" id="IPR006626">
    <property type="entry name" value="PbH1"/>
</dbReference>
<dbReference type="InterPro" id="IPR012334">
    <property type="entry name" value="Pectin_lyas_fold"/>
</dbReference>
<evidence type="ECO:0000256" key="11">
    <source>
        <dbReference type="ARBA" id="ARBA00034074"/>
    </source>
</evidence>
<keyword evidence="7" id="KW-0677">Repeat</keyword>
<dbReference type="AlphaFoldDB" id="A0ABD3EMR6"/>
<name>A0ABD3EMR6_9LAMI</name>
<evidence type="ECO:0000256" key="9">
    <source>
        <dbReference type="ARBA" id="ARBA00023295"/>
    </source>
</evidence>
<evidence type="ECO:0000256" key="1">
    <source>
        <dbReference type="ARBA" id="ARBA00004191"/>
    </source>
</evidence>
<evidence type="ECO:0000313" key="14">
    <source>
        <dbReference type="EMBL" id="KAL3655486.1"/>
    </source>
</evidence>
<dbReference type="EC" id="3.2.1.15" evidence="3"/>
<accession>A0ABD3EMR6</accession>
<evidence type="ECO:0000256" key="7">
    <source>
        <dbReference type="ARBA" id="ARBA00022737"/>
    </source>
</evidence>
<evidence type="ECO:0000313" key="15">
    <source>
        <dbReference type="Proteomes" id="UP001632038"/>
    </source>
</evidence>
<comment type="subcellular location">
    <subcellularLocation>
        <location evidence="1">Secreted</location>
        <location evidence="1">Cell wall</location>
    </subcellularLocation>
</comment>
<proteinExistence type="inferred from homology"/>
<dbReference type="Gene3D" id="2.160.20.10">
    <property type="entry name" value="Single-stranded right-handed beta-helix, Pectin lyase-like"/>
    <property type="match status" value="1"/>
</dbReference>
<evidence type="ECO:0000256" key="5">
    <source>
        <dbReference type="ARBA" id="ARBA00022525"/>
    </source>
</evidence>
<dbReference type="GO" id="GO:0071555">
    <property type="term" value="P:cell wall organization"/>
    <property type="evidence" value="ECO:0007669"/>
    <property type="project" value="UniProtKB-KW"/>
</dbReference>
<evidence type="ECO:0000256" key="12">
    <source>
        <dbReference type="PROSITE-ProRule" id="PRU10052"/>
    </source>
</evidence>
<dbReference type="PROSITE" id="PS00502">
    <property type="entry name" value="POLYGALACTURONASE"/>
    <property type="match status" value="1"/>
</dbReference>
<evidence type="ECO:0000256" key="13">
    <source>
        <dbReference type="RuleBase" id="RU361169"/>
    </source>
</evidence>
<dbReference type="Proteomes" id="UP001632038">
    <property type="component" value="Unassembled WGS sequence"/>
</dbReference>
<dbReference type="Pfam" id="PF00295">
    <property type="entry name" value="Glyco_hydro_28"/>
    <property type="match status" value="1"/>
</dbReference>
<keyword evidence="5" id="KW-0964">Secreted</keyword>
<sequence length="479" mass="52312">MVIPLQIRNPDLLGQKMKKLRSSSSSSNAFSCCFKYNIIQTLHIIIYLFLNITIANGFNPLIQLPSSGLYRSNNPSSSKTVVLNINEFGAKGDGITDDTKTLLDVWTVACSSPSPAKIVIPARNSYLVKQTDFAGPCKSNVTLRISGTIVAPQDPMVWDGLDVHKWLYFHGVKSLTVEGGGIIDGMGHEWWAQSCKRNESNPCSHAPTAITFHKCNNLKVRRITLVNSQQMHMAFTNCKHVSVSGLTIEAPADSPNTDGVHISASTHVELKDAVIGTGDDCVSIVSNSSRIRIKNIVCGPGHGISIGSLGKYKSYAAVQDVIVDGAILFDTENGVRIKTWQGGSGFVRKITFQDIWMYNVSNPIIIDQYYCDSPVPCLNQTSAVSIDSISFRGIKGTSATEEAIELLCSESYPCKKIYLEDIQLVSLSGFSKSSCWDAYGTSSGMIIPPSCVLSNDITRQKAKSSLTNLWKMMIDYVLI</sequence>
<comment type="catalytic activity">
    <reaction evidence="11">
        <text>(1,4-alpha-D-galacturonosyl)n+m + H2O = (1,4-alpha-D-galacturonosyl)n + (1,4-alpha-D-galacturonosyl)m.</text>
        <dbReference type="EC" id="3.2.1.15"/>
    </reaction>
</comment>
<dbReference type="InterPro" id="IPR000743">
    <property type="entry name" value="Glyco_hydro_28"/>
</dbReference>
<feature type="active site" evidence="12">
    <location>
        <position position="302"/>
    </location>
</feature>
<evidence type="ECO:0000256" key="2">
    <source>
        <dbReference type="ARBA" id="ARBA00008834"/>
    </source>
</evidence>